<proteinExistence type="predicted"/>
<protein>
    <submittedName>
        <fullName evidence="3">Outer membrane beta-barrel protein</fullName>
    </submittedName>
</protein>
<dbReference type="Pfam" id="PF13568">
    <property type="entry name" value="OMP_b-brl_2"/>
    <property type="match status" value="1"/>
</dbReference>
<dbReference type="InterPro" id="IPR025665">
    <property type="entry name" value="Beta-barrel_OMP_2"/>
</dbReference>
<keyword evidence="1" id="KW-0732">Signal</keyword>
<sequence length="202" mass="22451">MKKLFLLAFLLISFLVQSQDFSYGALFGSNLYKTSIDGDLRNKGGLTAFNIGIFGSKKINESFGLQLNAFFGKSVENGYSSYDSDTFDFTGKINVNKFNTQLLLKYDVNESYGTGLYFLIGPRLTFISEAKKRSDETDFSNLYKDSNIGLSGGFGSDLLNHFNIEFLLDYGIPSVIDVKNNKASTFGGYLNILVNIESIINN</sequence>
<organism evidence="3 4">
    <name type="scientific">Winogradskyella echinorum</name>
    <dbReference type="NCBI Taxonomy" id="538189"/>
    <lineage>
        <taxon>Bacteria</taxon>
        <taxon>Pseudomonadati</taxon>
        <taxon>Bacteroidota</taxon>
        <taxon>Flavobacteriia</taxon>
        <taxon>Flavobacteriales</taxon>
        <taxon>Flavobacteriaceae</taxon>
        <taxon>Winogradskyella</taxon>
    </lineage>
</organism>
<keyword evidence="4" id="KW-1185">Reference proteome</keyword>
<feature type="chain" id="PRO_5045950436" evidence="1">
    <location>
        <begin position="19"/>
        <end position="202"/>
    </location>
</feature>
<name>A0ABR6XZG8_9FLAO</name>
<comment type="caution">
    <text evidence="3">The sequence shown here is derived from an EMBL/GenBank/DDBJ whole genome shotgun (WGS) entry which is preliminary data.</text>
</comment>
<accession>A0ABR6XZG8</accession>
<evidence type="ECO:0000313" key="3">
    <source>
        <dbReference type="EMBL" id="MBC3845882.1"/>
    </source>
</evidence>
<gene>
    <name evidence="3" type="ORF">H6H04_05795</name>
</gene>
<dbReference type="EMBL" id="JACOME010000001">
    <property type="protein sequence ID" value="MBC3845882.1"/>
    <property type="molecule type" value="Genomic_DNA"/>
</dbReference>
<feature type="signal peptide" evidence="1">
    <location>
        <begin position="1"/>
        <end position="18"/>
    </location>
</feature>
<evidence type="ECO:0000256" key="1">
    <source>
        <dbReference type="SAM" id="SignalP"/>
    </source>
</evidence>
<feature type="domain" description="Outer membrane protein beta-barrel" evidence="2">
    <location>
        <begin position="17"/>
        <end position="176"/>
    </location>
</feature>
<dbReference type="Proteomes" id="UP000607435">
    <property type="component" value="Unassembled WGS sequence"/>
</dbReference>
<evidence type="ECO:0000313" key="4">
    <source>
        <dbReference type="Proteomes" id="UP000607435"/>
    </source>
</evidence>
<evidence type="ECO:0000259" key="2">
    <source>
        <dbReference type="Pfam" id="PF13568"/>
    </source>
</evidence>
<dbReference type="RefSeq" id="WP_186844973.1">
    <property type="nucleotide sequence ID" value="NZ_JACOME010000001.1"/>
</dbReference>
<reference evidence="3 4" key="1">
    <citation type="submission" date="2020-08" db="EMBL/GenBank/DDBJ databases">
        <title>Winogradskyella ouciana sp. nov., isolated from the hadal seawater of the Mariana Trench.</title>
        <authorList>
            <person name="He X."/>
        </authorList>
    </citation>
    <scope>NUCLEOTIDE SEQUENCE [LARGE SCALE GENOMIC DNA]</scope>
    <source>
        <strain evidence="3 4">KCTC 22026</strain>
    </source>
</reference>